<keyword evidence="3" id="KW-1185">Reference proteome</keyword>
<dbReference type="EMBL" id="CP144745">
    <property type="protein sequence ID" value="WVZ49515.1"/>
    <property type="molecule type" value="Genomic_DNA"/>
</dbReference>
<reference evidence="2 3" key="1">
    <citation type="submission" date="2024-02" db="EMBL/GenBank/DDBJ databases">
        <title>High-quality chromosome-scale genome assembly of Pensacola bahiagrass (Paspalum notatum Flugge var. saurae).</title>
        <authorList>
            <person name="Vega J.M."/>
            <person name="Podio M."/>
            <person name="Orjuela J."/>
            <person name="Siena L.A."/>
            <person name="Pessino S.C."/>
            <person name="Combes M.C."/>
            <person name="Mariac C."/>
            <person name="Albertini E."/>
            <person name="Pupilli F."/>
            <person name="Ortiz J.P.A."/>
            <person name="Leblanc O."/>
        </authorList>
    </citation>
    <scope>NUCLEOTIDE SEQUENCE [LARGE SCALE GENOMIC DNA]</scope>
    <source>
        <strain evidence="2">R1</strain>
        <tissue evidence="2">Leaf</tissue>
    </source>
</reference>
<proteinExistence type="predicted"/>
<feature type="domain" description="DUF4220" evidence="1">
    <location>
        <begin position="5"/>
        <end position="355"/>
    </location>
</feature>
<name>A0AAQ3SHP9_PASNO</name>
<dbReference type="AlphaFoldDB" id="A0AAQ3SHP9"/>
<dbReference type="Pfam" id="PF13968">
    <property type="entry name" value="DUF4220"/>
    <property type="match status" value="1"/>
</dbReference>
<gene>
    <name evidence="2" type="ORF">U9M48_000864</name>
</gene>
<dbReference type="PANTHER" id="PTHR31325">
    <property type="entry name" value="OS01G0798800 PROTEIN-RELATED"/>
    <property type="match status" value="1"/>
</dbReference>
<evidence type="ECO:0000313" key="3">
    <source>
        <dbReference type="Proteomes" id="UP001341281"/>
    </source>
</evidence>
<dbReference type="Pfam" id="PF04578">
    <property type="entry name" value="DUF594"/>
    <property type="match status" value="1"/>
</dbReference>
<dbReference type="InterPro" id="IPR007658">
    <property type="entry name" value="DUF594"/>
</dbReference>
<evidence type="ECO:0000313" key="2">
    <source>
        <dbReference type="EMBL" id="WVZ49515.1"/>
    </source>
</evidence>
<organism evidence="2 3">
    <name type="scientific">Paspalum notatum var. saurae</name>
    <dbReference type="NCBI Taxonomy" id="547442"/>
    <lineage>
        <taxon>Eukaryota</taxon>
        <taxon>Viridiplantae</taxon>
        <taxon>Streptophyta</taxon>
        <taxon>Embryophyta</taxon>
        <taxon>Tracheophyta</taxon>
        <taxon>Spermatophyta</taxon>
        <taxon>Magnoliopsida</taxon>
        <taxon>Liliopsida</taxon>
        <taxon>Poales</taxon>
        <taxon>Poaceae</taxon>
        <taxon>PACMAD clade</taxon>
        <taxon>Panicoideae</taxon>
        <taxon>Andropogonodae</taxon>
        <taxon>Paspaleae</taxon>
        <taxon>Paspalinae</taxon>
        <taxon>Paspalum</taxon>
    </lineage>
</organism>
<dbReference type="InterPro" id="IPR025315">
    <property type="entry name" value="DUF4220"/>
</dbReference>
<dbReference type="Proteomes" id="UP001341281">
    <property type="component" value="Chromosome 01"/>
</dbReference>
<protein>
    <recommendedName>
        <fullName evidence="1">DUF4220 domain-containing protein</fullName>
    </recommendedName>
</protein>
<sequence length="796" mass="91518">MALLWMAYQVVDQAASFFLSNLSLGSSTPREQQVMEIWVPFILAHLAGPDNITGYSLEDNKLSPRFYFNVPWQFFKIILQISKQFKVVTSRGALFWASLVMITVGACKYAEKVAAFREADFGNIGSSRKKKPERLQIHGHMHGRRKVLGNEQALLLAHQLLDITISAFADKFYLSTKEVEQLKQDTNLKDVFFVDRPANRLGWKNMCKVVEMELSLMYDILYTKAAVIHKDHDWSGFAIRVISPVVTATVIVLFWLTGSNDGQRTADVIITCILLSVTFLLDVRWLLGAAASTWTYTFFSSIPCLRHQVCCRGWWRRLRRFVESLDTWRLLPCLRMHGGGYRLWSGIMGQYNLFHESNQQAKGGTAICRLWSTLRSSLREMLKSVKLEDVFDEWTYCSRLKLHESSNDDVKKLLFKQIQMAFKMYMEPREPMAKKEAEEKKKEKTEEKKVSMVEAYKRRRELDEELDFLPEFQEAILIWHVATDVFLSCSSYAGQFCCADEQWKKVKAIRAVSDYLAFLAVVRRDMMPGLKLSSVHQATRKTLEGLWGKAGGDRERLICKLKDMEGKNGKSTWFHNGETMQRSALYDKSPVLSDGVKFAFLLSERPVTLTPEDWEKTLEVVLTEGIKSYYCSKWCESPSGEQEDCENKGYYSSRWCESPSAEQEHCQNKGYYSSKWCESRSAEQEHCQNKVKELPGVGKSNSRKRFEFLIPDLEDKAWPLDMKTLLDILLKSWVRLLIYISVRCGRDAHAKQLGRGGELTTIVWILSEHATIFAPKPPMENNQTTHDVCCAALGCL</sequence>
<evidence type="ECO:0000259" key="1">
    <source>
        <dbReference type="Pfam" id="PF13968"/>
    </source>
</evidence>
<accession>A0AAQ3SHP9</accession>